<sequence length="121" mass="12876">KGSIQNTVLDASDISYISRSSTDSKIEDSSDSVKIEHSAGLGVKVEHSPCPGVKVEQSPSPGVKVEHSPDIDEQSPDVETISSLEAVQKQHSLQENNNCCSQENNGCCIKENNGCFSLGNS</sequence>
<feature type="non-terminal residue" evidence="2">
    <location>
        <position position="121"/>
    </location>
</feature>
<organism evidence="2">
    <name type="scientific">Arion vulgaris</name>
    <dbReference type="NCBI Taxonomy" id="1028688"/>
    <lineage>
        <taxon>Eukaryota</taxon>
        <taxon>Metazoa</taxon>
        <taxon>Spiralia</taxon>
        <taxon>Lophotrochozoa</taxon>
        <taxon>Mollusca</taxon>
        <taxon>Gastropoda</taxon>
        <taxon>Heterobranchia</taxon>
        <taxon>Euthyneura</taxon>
        <taxon>Panpulmonata</taxon>
        <taxon>Eupulmonata</taxon>
        <taxon>Stylommatophora</taxon>
        <taxon>Helicina</taxon>
        <taxon>Arionoidea</taxon>
        <taxon>Arionidae</taxon>
        <taxon>Arion</taxon>
    </lineage>
</organism>
<name>A0A0B6YVJ6_9EUPU</name>
<reference evidence="2" key="1">
    <citation type="submission" date="2014-12" db="EMBL/GenBank/DDBJ databases">
        <title>Insight into the proteome of Arion vulgaris.</title>
        <authorList>
            <person name="Aradska J."/>
            <person name="Bulat T."/>
            <person name="Smidak R."/>
            <person name="Sarate P."/>
            <person name="Gangsoo J."/>
            <person name="Sialana F."/>
            <person name="Bilban M."/>
            <person name="Lubec G."/>
        </authorList>
    </citation>
    <scope>NUCLEOTIDE SEQUENCE</scope>
    <source>
        <tissue evidence="2">Skin</tissue>
    </source>
</reference>
<feature type="region of interest" description="Disordered" evidence="1">
    <location>
        <begin position="44"/>
        <end position="77"/>
    </location>
</feature>
<evidence type="ECO:0000313" key="2">
    <source>
        <dbReference type="EMBL" id="CEK60359.1"/>
    </source>
</evidence>
<protein>
    <submittedName>
        <fullName evidence="2">Uncharacterized protein</fullName>
    </submittedName>
</protein>
<feature type="non-terminal residue" evidence="2">
    <location>
        <position position="1"/>
    </location>
</feature>
<proteinExistence type="predicted"/>
<dbReference type="EMBL" id="HACG01013494">
    <property type="protein sequence ID" value="CEK60359.1"/>
    <property type="molecule type" value="Transcribed_RNA"/>
</dbReference>
<evidence type="ECO:0000256" key="1">
    <source>
        <dbReference type="SAM" id="MobiDB-lite"/>
    </source>
</evidence>
<dbReference type="AlphaFoldDB" id="A0A0B6YVJ6"/>
<gene>
    <name evidence="2" type="primary">ORF39168</name>
</gene>
<accession>A0A0B6YVJ6</accession>